<evidence type="ECO:0000313" key="5">
    <source>
        <dbReference type="Proteomes" id="UP001300692"/>
    </source>
</evidence>
<dbReference type="PANTHER" id="PTHR34987">
    <property type="entry name" value="C, PUTATIVE (AFU_ORTHOLOGUE AFUA_3G02880)-RELATED"/>
    <property type="match status" value="1"/>
</dbReference>
<evidence type="ECO:0000259" key="2">
    <source>
        <dbReference type="Pfam" id="PF17389"/>
    </source>
</evidence>
<proteinExistence type="predicted"/>
<feature type="chain" id="PRO_5046900997" description="Alpha-L-rhamnosidase" evidence="1">
    <location>
        <begin position="28"/>
        <end position="792"/>
    </location>
</feature>
<dbReference type="InterPro" id="IPR012341">
    <property type="entry name" value="6hp_glycosidase-like_sf"/>
</dbReference>
<evidence type="ECO:0008006" key="6">
    <source>
        <dbReference type="Google" id="ProtNLM"/>
    </source>
</evidence>
<dbReference type="EMBL" id="JAOYOD010000001">
    <property type="protein sequence ID" value="MCV9386654.1"/>
    <property type="molecule type" value="Genomic_DNA"/>
</dbReference>
<dbReference type="InterPro" id="IPR008928">
    <property type="entry name" value="6-hairpin_glycosidase_sf"/>
</dbReference>
<evidence type="ECO:0000256" key="1">
    <source>
        <dbReference type="SAM" id="SignalP"/>
    </source>
</evidence>
<sequence length="792" mass="88964">MKSNIGKFLVLKGVVLCLLIHSFSSYAQESNSEEAQWIWQEESGPANTWVAFRKTINVSEVPSEAMTRISTDTKYWLWINGELALFEGGLTRGAGPNTIYYDEVDFAPYLKSGENTIAILVWYVGRTCKPHVSSGQGGLYVAADWMPDLISNTSWKMKVHPAYDPNSGGGGNGPNTLPSYNVKFDARDALGDWSDHAWYTSEYDDSNWGTPIEKGEVNSLPWGDFVKRPIPQWNDRGLAKYESLTVNDTSIQLPYTNSTGSIVTIKAKLPFNQQITPCLAVNSGEGKTITIDVDNPFNKIKATYITKNGTQQFESYVWTNGHHVIYTIPSGVEVTELKYRWTGIGDMSGNFECSDPFYTRLYWMGRNTLYVCARDGYMDCPDRERGLWIGDVADQTGAIFYTLDEGGRSLLKKAIDNTINYRFGDTLAGLAPGFRGEGAVNNELTAQSLQFIGQGIWGYYFNTGDKATLANAYPAVFNYLNLWSMQSNGMPEHRKGFANWVDWGIDSDAYSLNVTTYYMALKAAKKMAIELGHSADTAWYNDRISSIKENFDQVYWQGTHYGSTGKPIDERASAVATIEGLANEKYFDTMVEEVLFPIQKCSPHLEWMVEEALFLAGDGEKALERMKQRYGWQMENNPEITTLYERFPNDPKGNLGTYNHAWNAPNYVLSRYIAGIKPTEVAWSRFEVKPNLLHLSQVKQIVPSVKGNIILEVNKDQSSYRLDLTSPDQTKATIYIPYPDKSTSQVVVNGKIVWKKGGIKSGLAGLKMIKSDESNLCFEVEPGEWCFETSNF</sequence>
<protein>
    <recommendedName>
        <fullName evidence="6">Alpha-L-rhamnosidase</fullName>
    </recommendedName>
</protein>
<dbReference type="RefSeq" id="WP_264137469.1">
    <property type="nucleotide sequence ID" value="NZ_JAOYOD010000001.1"/>
</dbReference>
<comment type="caution">
    <text evidence="4">The sequence shown here is derived from an EMBL/GenBank/DDBJ whole genome shotgun (WGS) entry which is preliminary data.</text>
</comment>
<keyword evidence="5" id="KW-1185">Reference proteome</keyword>
<name>A0ABT3CSN4_9BACT</name>
<reference evidence="4 5" key="1">
    <citation type="submission" date="2022-10" db="EMBL/GenBank/DDBJ databases">
        <title>Comparative genomics and taxonomic characterization of three novel marine species of genus Reichenbachiella exhibiting antioxidant and polysaccharide degradation activities.</title>
        <authorList>
            <person name="Muhammad N."/>
            <person name="Lee Y.-J."/>
            <person name="Ko J."/>
            <person name="Kim S.-G."/>
        </authorList>
    </citation>
    <scope>NUCLEOTIDE SEQUENCE [LARGE SCALE GENOMIC DNA]</scope>
    <source>
        <strain evidence="4 5">ABR2-5</strain>
    </source>
</reference>
<dbReference type="PANTHER" id="PTHR34987:SF2">
    <property type="entry name" value="B, PUTATIVE (AFU_ORTHOLOGUE AFUA_7G05040)-RELATED"/>
    <property type="match status" value="1"/>
</dbReference>
<accession>A0ABT3CSN4</accession>
<dbReference type="SUPFAM" id="SSF49785">
    <property type="entry name" value="Galactose-binding domain-like"/>
    <property type="match status" value="1"/>
</dbReference>
<dbReference type="Gene3D" id="2.60.120.260">
    <property type="entry name" value="Galactose-binding domain-like"/>
    <property type="match status" value="1"/>
</dbReference>
<dbReference type="Gene3D" id="2.60.420.10">
    <property type="entry name" value="Maltose phosphorylase, domain 3"/>
    <property type="match status" value="1"/>
</dbReference>
<keyword evidence="1" id="KW-0732">Signal</keyword>
<dbReference type="InterPro" id="IPR035396">
    <property type="entry name" value="Bac_rhamnosid6H"/>
</dbReference>
<feature type="domain" description="Alpha-L-rhamnosidase six-hairpin glycosidase" evidence="2">
    <location>
        <begin position="347"/>
        <end position="662"/>
    </location>
</feature>
<dbReference type="SUPFAM" id="SSF48208">
    <property type="entry name" value="Six-hairpin glycosidases"/>
    <property type="match status" value="1"/>
</dbReference>
<feature type="domain" description="Alpha-L-rhamnosidase C-terminal" evidence="3">
    <location>
        <begin position="675"/>
        <end position="747"/>
    </location>
</feature>
<dbReference type="InterPro" id="IPR008979">
    <property type="entry name" value="Galactose-bd-like_sf"/>
</dbReference>
<dbReference type="Pfam" id="PF17390">
    <property type="entry name" value="Bac_rhamnosid_C"/>
    <property type="match status" value="1"/>
</dbReference>
<dbReference type="Proteomes" id="UP001300692">
    <property type="component" value="Unassembled WGS sequence"/>
</dbReference>
<evidence type="ECO:0000259" key="3">
    <source>
        <dbReference type="Pfam" id="PF17390"/>
    </source>
</evidence>
<dbReference type="InterPro" id="IPR035398">
    <property type="entry name" value="Bac_rhamnosid_C"/>
</dbReference>
<feature type="signal peptide" evidence="1">
    <location>
        <begin position="1"/>
        <end position="27"/>
    </location>
</feature>
<organism evidence="4 5">
    <name type="scientific">Reichenbachiella ulvae</name>
    <dbReference type="NCBI Taxonomy" id="2980104"/>
    <lineage>
        <taxon>Bacteria</taxon>
        <taxon>Pseudomonadati</taxon>
        <taxon>Bacteroidota</taxon>
        <taxon>Cytophagia</taxon>
        <taxon>Cytophagales</taxon>
        <taxon>Reichenbachiellaceae</taxon>
        <taxon>Reichenbachiella</taxon>
    </lineage>
</organism>
<dbReference type="Gene3D" id="1.50.10.10">
    <property type="match status" value="1"/>
</dbReference>
<evidence type="ECO:0000313" key="4">
    <source>
        <dbReference type="EMBL" id="MCV9386654.1"/>
    </source>
</evidence>
<gene>
    <name evidence="4" type="ORF">N7U62_08270</name>
</gene>
<dbReference type="Pfam" id="PF17389">
    <property type="entry name" value="Bac_rhamnosid6H"/>
    <property type="match status" value="1"/>
</dbReference>